<gene>
    <name evidence="1" type="ORF">BDM02DRAFT_3188896</name>
</gene>
<evidence type="ECO:0000313" key="2">
    <source>
        <dbReference type="Proteomes" id="UP000886501"/>
    </source>
</evidence>
<proteinExistence type="predicted"/>
<protein>
    <submittedName>
        <fullName evidence="1">Uncharacterized protein</fullName>
    </submittedName>
</protein>
<reference evidence="1" key="2">
    <citation type="journal article" date="2020" name="Nat. Commun.">
        <title>Large-scale genome sequencing of mycorrhizal fungi provides insights into the early evolution of symbiotic traits.</title>
        <authorList>
            <person name="Miyauchi S."/>
            <person name="Kiss E."/>
            <person name="Kuo A."/>
            <person name="Drula E."/>
            <person name="Kohler A."/>
            <person name="Sanchez-Garcia M."/>
            <person name="Morin E."/>
            <person name="Andreopoulos B."/>
            <person name="Barry K.W."/>
            <person name="Bonito G."/>
            <person name="Buee M."/>
            <person name="Carver A."/>
            <person name="Chen C."/>
            <person name="Cichocki N."/>
            <person name="Clum A."/>
            <person name="Culley D."/>
            <person name="Crous P.W."/>
            <person name="Fauchery L."/>
            <person name="Girlanda M."/>
            <person name="Hayes R.D."/>
            <person name="Keri Z."/>
            <person name="LaButti K."/>
            <person name="Lipzen A."/>
            <person name="Lombard V."/>
            <person name="Magnuson J."/>
            <person name="Maillard F."/>
            <person name="Murat C."/>
            <person name="Nolan M."/>
            <person name="Ohm R.A."/>
            <person name="Pangilinan J."/>
            <person name="Pereira M.F."/>
            <person name="Perotto S."/>
            <person name="Peter M."/>
            <person name="Pfister S."/>
            <person name="Riley R."/>
            <person name="Sitrit Y."/>
            <person name="Stielow J.B."/>
            <person name="Szollosi G."/>
            <person name="Zifcakova L."/>
            <person name="Stursova M."/>
            <person name="Spatafora J.W."/>
            <person name="Tedersoo L."/>
            <person name="Vaario L.M."/>
            <person name="Yamada A."/>
            <person name="Yan M."/>
            <person name="Wang P."/>
            <person name="Xu J."/>
            <person name="Bruns T."/>
            <person name="Baldrian P."/>
            <person name="Vilgalys R."/>
            <person name="Dunand C."/>
            <person name="Henrissat B."/>
            <person name="Grigoriev I.V."/>
            <person name="Hibbett D."/>
            <person name="Nagy L.G."/>
            <person name="Martin F.M."/>
        </authorList>
    </citation>
    <scope>NUCLEOTIDE SEQUENCE</scope>
    <source>
        <strain evidence="1">P2</strain>
    </source>
</reference>
<accession>A0ACB6ZAQ1</accession>
<organism evidence="1 2">
    <name type="scientific">Thelephora ganbajun</name>
    <name type="common">Ganba fungus</name>
    <dbReference type="NCBI Taxonomy" id="370292"/>
    <lineage>
        <taxon>Eukaryota</taxon>
        <taxon>Fungi</taxon>
        <taxon>Dikarya</taxon>
        <taxon>Basidiomycota</taxon>
        <taxon>Agaricomycotina</taxon>
        <taxon>Agaricomycetes</taxon>
        <taxon>Thelephorales</taxon>
        <taxon>Thelephoraceae</taxon>
        <taxon>Thelephora</taxon>
    </lineage>
</organism>
<keyword evidence="2" id="KW-1185">Reference proteome</keyword>
<comment type="caution">
    <text evidence="1">The sequence shown here is derived from an EMBL/GenBank/DDBJ whole genome shotgun (WGS) entry which is preliminary data.</text>
</comment>
<reference evidence="1" key="1">
    <citation type="submission" date="2019-10" db="EMBL/GenBank/DDBJ databases">
        <authorList>
            <consortium name="DOE Joint Genome Institute"/>
            <person name="Kuo A."/>
            <person name="Miyauchi S."/>
            <person name="Kiss E."/>
            <person name="Drula E."/>
            <person name="Kohler A."/>
            <person name="Sanchez-Garcia M."/>
            <person name="Andreopoulos B."/>
            <person name="Barry K.W."/>
            <person name="Bonito G."/>
            <person name="Buee M."/>
            <person name="Carver A."/>
            <person name="Chen C."/>
            <person name="Cichocki N."/>
            <person name="Clum A."/>
            <person name="Culley D."/>
            <person name="Crous P.W."/>
            <person name="Fauchery L."/>
            <person name="Girlanda M."/>
            <person name="Hayes R."/>
            <person name="Keri Z."/>
            <person name="Labutti K."/>
            <person name="Lipzen A."/>
            <person name="Lombard V."/>
            <person name="Magnuson J."/>
            <person name="Maillard F."/>
            <person name="Morin E."/>
            <person name="Murat C."/>
            <person name="Nolan M."/>
            <person name="Ohm R."/>
            <person name="Pangilinan J."/>
            <person name="Pereira M."/>
            <person name="Perotto S."/>
            <person name="Peter M."/>
            <person name="Riley R."/>
            <person name="Sitrit Y."/>
            <person name="Stielow B."/>
            <person name="Szollosi G."/>
            <person name="Zifcakova L."/>
            <person name="Stursova M."/>
            <person name="Spatafora J.W."/>
            <person name="Tedersoo L."/>
            <person name="Vaario L.-M."/>
            <person name="Yamada A."/>
            <person name="Yan M."/>
            <person name="Wang P."/>
            <person name="Xu J."/>
            <person name="Bruns T."/>
            <person name="Baldrian P."/>
            <person name="Vilgalys R."/>
            <person name="Henrissat B."/>
            <person name="Grigoriev I.V."/>
            <person name="Hibbett D."/>
            <person name="Nagy L.G."/>
            <person name="Martin F.M."/>
        </authorList>
    </citation>
    <scope>NUCLEOTIDE SEQUENCE</scope>
    <source>
        <strain evidence="1">P2</strain>
    </source>
</reference>
<dbReference type="Proteomes" id="UP000886501">
    <property type="component" value="Unassembled WGS sequence"/>
</dbReference>
<dbReference type="EMBL" id="MU118060">
    <property type="protein sequence ID" value="KAF9646343.1"/>
    <property type="molecule type" value="Genomic_DNA"/>
</dbReference>
<name>A0ACB6ZAQ1_THEGA</name>
<evidence type="ECO:0000313" key="1">
    <source>
        <dbReference type="EMBL" id="KAF9646343.1"/>
    </source>
</evidence>
<sequence length="328" mass="37049">MPDNFTICIYNVHSGTHIHSHPVKGKVVGNIWTHGKCLRFATMNPGSITTWEVGFTSGNTPTEIESLPLPDNLPHDSHPYSFHPTLCRLAITHSNSGGVLVWDARYSKFLLDEKCNCDCYGFSFSPDGRFFMYEERWQIYLWKESPTGYTLHRKLSCEIEIPWLFISPNGESILVCGGSVLQLWHPMDPPTSFSRERHDVPTGQLLGSAYTCGEGDGCPRFTSDGRQVWYITDRGEVNGLAVAEDRKSGVIKLEHLEPTSQPPNTPPWSSSRGYQVVDDRWVLGLSGKRLLWLPPYWRSSGVNRTWGGRFLALLHGELLEVVILELEE</sequence>